<dbReference type="PROSITE" id="PS00463">
    <property type="entry name" value="ZN2_CY6_FUNGAL_1"/>
    <property type="match status" value="1"/>
</dbReference>
<evidence type="ECO:0000256" key="5">
    <source>
        <dbReference type="ARBA" id="ARBA00023163"/>
    </source>
</evidence>
<comment type="subcellular location">
    <subcellularLocation>
        <location evidence="1">Nucleus</location>
    </subcellularLocation>
</comment>
<dbReference type="InterPro" id="IPR036864">
    <property type="entry name" value="Zn2-C6_fun-type_DNA-bd_sf"/>
</dbReference>
<dbReference type="GO" id="GO:0005634">
    <property type="term" value="C:nucleus"/>
    <property type="evidence" value="ECO:0007669"/>
    <property type="project" value="UniProtKB-SubCell"/>
</dbReference>
<dbReference type="Pfam" id="PF11951">
    <property type="entry name" value="Fungal_trans_2"/>
    <property type="match status" value="1"/>
</dbReference>
<evidence type="ECO:0000313" key="10">
    <source>
        <dbReference type="Proteomes" id="UP000001056"/>
    </source>
</evidence>
<dbReference type="AlphaFoldDB" id="Q2H7R5"/>
<dbReference type="RefSeq" id="XP_001221395.1">
    <property type="nucleotide sequence ID" value="XM_001221394.1"/>
</dbReference>
<dbReference type="OMA" id="KQKAMGH"/>
<name>Q2H7R5_CHAGB</name>
<keyword evidence="6" id="KW-0539">Nucleus</keyword>
<keyword evidence="5" id="KW-0804">Transcription</keyword>
<keyword evidence="3" id="KW-0805">Transcription regulation</keyword>
<dbReference type="eggNOG" id="ENOG502SI0U">
    <property type="taxonomic scope" value="Eukaryota"/>
</dbReference>
<dbReference type="OrthoDB" id="5380854at2759"/>
<dbReference type="InterPro" id="IPR021858">
    <property type="entry name" value="Fun_TF"/>
</dbReference>
<dbReference type="Proteomes" id="UP000001056">
    <property type="component" value="Unassembled WGS sequence"/>
</dbReference>
<dbReference type="HOGENOM" id="CLU_020030_3_1_1"/>
<proteinExistence type="predicted"/>
<feature type="compositionally biased region" description="Polar residues" evidence="7">
    <location>
        <begin position="97"/>
        <end position="106"/>
    </location>
</feature>
<dbReference type="SUPFAM" id="SSF57701">
    <property type="entry name" value="Zn2/Cys6 DNA-binding domain"/>
    <property type="match status" value="1"/>
</dbReference>
<dbReference type="GO" id="GO:0045944">
    <property type="term" value="P:positive regulation of transcription by RNA polymerase II"/>
    <property type="evidence" value="ECO:0007669"/>
    <property type="project" value="TreeGrafter"/>
</dbReference>
<evidence type="ECO:0000256" key="7">
    <source>
        <dbReference type="SAM" id="MobiDB-lite"/>
    </source>
</evidence>
<dbReference type="Pfam" id="PF00172">
    <property type="entry name" value="Zn_clus"/>
    <property type="match status" value="1"/>
</dbReference>
<evidence type="ECO:0000259" key="8">
    <source>
        <dbReference type="PROSITE" id="PS50048"/>
    </source>
</evidence>
<reference evidence="10" key="1">
    <citation type="journal article" date="2015" name="Genome Announc.">
        <title>Draft genome sequence of the cellulolytic fungus Chaetomium globosum.</title>
        <authorList>
            <person name="Cuomo C.A."/>
            <person name="Untereiner W.A."/>
            <person name="Ma L.-J."/>
            <person name="Grabherr M."/>
            <person name="Birren B.W."/>
        </authorList>
    </citation>
    <scope>NUCLEOTIDE SEQUENCE [LARGE SCALE GENOMIC DNA]</scope>
    <source>
        <strain evidence="10">ATCC 6205 / CBS 148.51 / DSM 1962 / NBRC 6347 / NRRL 1970</strain>
    </source>
</reference>
<dbReference type="VEuPathDB" id="FungiDB:CHGG_05300"/>
<dbReference type="GO" id="GO:0008270">
    <property type="term" value="F:zinc ion binding"/>
    <property type="evidence" value="ECO:0007669"/>
    <property type="project" value="InterPro"/>
</dbReference>
<feature type="region of interest" description="Disordered" evidence="7">
    <location>
        <begin position="1"/>
        <end position="26"/>
    </location>
</feature>
<keyword evidence="4" id="KW-0238">DNA-binding</keyword>
<keyword evidence="10" id="KW-1185">Reference proteome</keyword>
<sequence>MGRRKGAGDQGKDTGGPGLGTFGNVEGLGDIGKDNVEARDEEFLSRLVSGAKGNENCILEDGGPLAAELIEVDGISLRVRTRNLGVCSVIVIGSGERASNTHQTPGNEDAVKAPNTSMQGLEPLDRAPVAAKPRACHNCRRRRLRCDRSFPSCRKCAISGEDCLGYGTLLRWANAPAVRGKLVGQLAVAKAGKPGPKPVSVPPRAAIQKSTLFLHPSLRDPLLDGLNRRNRHYVHHFATAVCRDLVSFDQHDCNPFRAVVPLLYEFDFLKAVIVATGAMHLAALHGYQNQPERPELVDALVAKGKAISLLRSAVDKMTPENQAMVLAATVFLINLDLIDSGKGGWQVHMEAASALMSSLRHPAHGHLDQGLMACIDAIAADCLTYRVFGSAISGVALTAGTEHDPSEFLSILRRAEAFSYHCCPPEILHILLSASNLCNRSDHSRVEEDALSLIHQARSLDLAEWVQNIHGLSTDDDLDIRLSIALAHRATACLYILLAVPEAIPFPSSVVMLIEEVLGYLAAVPIDHIHLKGTVWPTFVVGAQTDDPMQRAWCIARMEAVWTTSPWICPWGYIRTAMQMLHSLWDARDREPAREGRRNWLLELKSMREKCLIV</sequence>
<dbReference type="EMBL" id="CH408031">
    <property type="protein sequence ID" value="EAQ88681.1"/>
    <property type="molecule type" value="Genomic_DNA"/>
</dbReference>
<dbReference type="SMART" id="SM00066">
    <property type="entry name" value="GAL4"/>
    <property type="match status" value="1"/>
</dbReference>
<dbReference type="GO" id="GO:0000981">
    <property type="term" value="F:DNA-binding transcription factor activity, RNA polymerase II-specific"/>
    <property type="evidence" value="ECO:0007669"/>
    <property type="project" value="InterPro"/>
</dbReference>
<dbReference type="PANTHER" id="PTHR37534:SF51">
    <property type="entry name" value="ACRIFLAVINE SENSITIVITY CONTROL PROTEIN ACR-2"/>
    <property type="match status" value="1"/>
</dbReference>
<dbReference type="GO" id="GO:0000976">
    <property type="term" value="F:transcription cis-regulatory region binding"/>
    <property type="evidence" value="ECO:0007669"/>
    <property type="project" value="TreeGrafter"/>
</dbReference>
<evidence type="ECO:0000256" key="6">
    <source>
        <dbReference type="ARBA" id="ARBA00023242"/>
    </source>
</evidence>
<gene>
    <name evidence="9" type="ORF">CHGG_05300</name>
</gene>
<evidence type="ECO:0000256" key="4">
    <source>
        <dbReference type="ARBA" id="ARBA00023125"/>
    </source>
</evidence>
<dbReference type="STRING" id="306901.Q2H7R5"/>
<feature type="compositionally biased region" description="Basic and acidic residues" evidence="7">
    <location>
        <begin position="1"/>
        <end position="12"/>
    </location>
</feature>
<dbReference type="PANTHER" id="PTHR37534">
    <property type="entry name" value="TRANSCRIPTIONAL ACTIVATOR PROTEIN UGA3"/>
    <property type="match status" value="1"/>
</dbReference>
<evidence type="ECO:0000256" key="1">
    <source>
        <dbReference type="ARBA" id="ARBA00004123"/>
    </source>
</evidence>
<accession>Q2H7R5</accession>
<evidence type="ECO:0000313" key="9">
    <source>
        <dbReference type="EMBL" id="EAQ88681.1"/>
    </source>
</evidence>
<keyword evidence="2" id="KW-0862">Zinc</keyword>
<dbReference type="PROSITE" id="PS50048">
    <property type="entry name" value="ZN2_CY6_FUNGAL_2"/>
    <property type="match status" value="1"/>
</dbReference>
<organism evidence="9 10">
    <name type="scientific">Chaetomium globosum (strain ATCC 6205 / CBS 148.51 / DSM 1962 / NBRC 6347 / NRRL 1970)</name>
    <name type="common">Soil fungus</name>
    <dbReference type="NCBI Taxonomy" id="306901"/>
    <lineage>
        <taxon>Eukaryota</taxon>
        <taxon>Fungi</taxon>
        <taxon>Dikarya</taxon>
        <taxon>Ascomycota</taxon>
        <taxon>Pezizomycotina</taxon>
        <taxon>Sordariomycetes</taxon>
        <taxon>Sordariomycetidae</taxon>
        <taxon>Sordariales</taxon>
        <taxon>Chaetomiaceae</taxon>
        <taxon>Chaetomium</taxon>
    </lineage>
</organism>
<dbReference type="InterPro" id="IPR001138">
    <property type="entry name" value="Zn2Cys6_DnaBD"/>
</dbReference>
<dbReference type="GeneID" id="4390491"/>
<feature type="region of interest" description="Disordered" evidence="7">
    <location>
        <begin position="97"/>
        <end position="116"/>
    </location>
</feature>
<evidence type="ECO:0000256" key="2">
    <source>
        <dbReference type="ARBA" id="ARBA00022833"/>
    </source>
</evidence>
<protein>
    <recommendedName>
        <fullName evidence="8">Zn(2)-C6 fungal-type domain-containing protein</fullName>
    </recommendedName>
</protein>
<evidence type="ECO:0000256" key="3">
    <source>
        <dbReference type="ARBA" id="ARBA00023015"/>
    </source>
</evidence>
<dbReference type="Gene3D" id="4.10.240.10">
    <property type="entry name" value="Zn(2)-C6 fungal-type DNA-binding domain"/>
    <property type="match status" value="1"/>
</dbReference>
<feature type="domain" description="Zn(2)-C6 fungal-type" evidence="8">
    <location>
        <begin position="135"/>
        <end position="163"/>
    </location>
</feature>
<dbReference type="InParanoid" id="Q2H7R5"/>